<organism evidence="2 3">
    <name type="scientific">Lignipirellula cremea</name>
    <dbReference type="NCBI Taxonomy" id="2528010"/>
    <lineage>
        <taxon>Bacteria</taxon>
        <taxon>Pseudomonadati</taxon>
        <taxon>Planctomycetota</taxon>
        <taxon>Planctomycetia</taxon>
        <taxon>Pirellulales</taxon>
        <taxon>Pirellulaceae</taxon>
        <taxon>Lignipirellula</taxon>
    </lineage>
</organism>
<evidence type="ECO:0000313" key="2">
    <source>
        <dbReference type="EMBL" id="QDU96830.1"/>
    </source>
</evidence>
<keyword evidence="3" id="KW-1185">Reference proteome</keyword>
<dbReference type="AlphaFoldDB" id="A0A518DYA9"/>
<keyword evidence="1" id="KW-0812">Transmembrane</keyword>
<reference evidence="2 3" key="1">
    <citation type="submission" date="2019-02" db="EMBL/GenBank/DDBJ databases">
        <title>Deep-cultivation of Planctomycetes and their phenomic and genomic characterization uncovers novel biology.</title>
        <authorList>
            <person name="Wiegand S."/>
            <person name="Jogler M."/>
            <person name="Boedeker C."/>
            <person name="Pinto D."/>
            <person name="Vollmers J."/>
            <person name="Rivas-Marin E."/>
            <person name="Kohn T."/>
            <person name="Peeters S.H."/>
            <person name="Heuer A."/>
            <person name="Rast P."/>
            <person name="Oberbeckmann S."/>
            <person name="Bunk B."/>
            <person name="Jeske O."/>
            <person name="Meyerdierks A."/>
            <person name="Storesund J.E."/>
            <person name="Kallscheuer N."/>
            <person name="Luecker S."/>
            <person name="Lage O.M."/>
            <person name="Pohl T."/>
            <person name="Merkel B.J."/>
            <person name="Hornburger P."/>
            <person name="Mueller R.-W."/>
            <person name="Bruemmer F."/>
            <person name="Labrenz M."/>
            <person name="Spormann A.M."/>
            <person name="Op den Camp H."/>
            <person name="Overmann J."/>
            <person name="Amann R."/>
            <person name="Jetten M.S.M."/>
            <person name="Mascher T."/>
            <person name="Medema M.H."/>
            <person name="Devos D.P."/>
            <person name="Kaster A.-K."/>
            <person name="Ovreas L."/>
            <person name="Rohde M."/>
            <person name="Galperin M.Y."/>
            <person name="Jogler C."/>
        </authorList>
    </citation>
    <scope>NUCLEOTIDE SEQUENCE [LARGE SCALE GENOMIC DNA]</scope>
    <source>
        <strain evidence="2 3">Pla85_3_4</strain>
    </source>
</reference>
<feature type="transmembrane region" description="Helical" evidence="1">
    <location>
        <begin position="20"/>
        <end position="38"/>
    </location>
</feature>
<feature type="transmembrane region" description="Helical" evidence="1">
    <location>
        <begin position="58"/>
        <end position="79"/>
    </location>
</feature>
<dbReference type="KEGG" id="lcre:Pla8534_46520"/>
<keyword evidence="1" id="KW-1133">Transmembrane helix</keyword>
<keyword evidence="1" id="KW-0472">Membrane</keyword>
<accession>A0A518DYA9</accession>
<feature type="transmembrane region" description="Helical" evidence="1">
    <location>
        <begin position="113"/>
        <end position="135"/>
    </location>
</feature>
<dbReference type="EMBL" id="CP036433">
    <property type="protein sequence ID" value="QDU96830.1"/>
    <property type="molecule type" value="Genomic_DNA"/>
</dbReference>
<protein>
    <submittedName>
        <fullName evidence="2">Uncharacterized protein</fullName>
    </submittedName>
</protein>
<gene>
    <name evidence="2" type="ORF">Pla8534_46520</name>
</gene>
<sequence>MSRRVVPADLKLKRIANWTLAASALAGVGMVFGLRWYLGQQLELAQTNLDLAIANALWLVRAFALAAGLGLLAGAAWWGRMAWRIRSTRQFPPPGARVLADTPIRRGPHAMQLAWNAGLLAGVLLLTGTLGMLALERTFSNVLLSDRQANSRLPSLPTDIGDNAKTVKSPKV</sequence>
<name>A0A518DYA9_9BACT</name>
<proteinExistence type="predicted"/>
<dbReference type="Proteomes" id="UP000317648">
    <property type="component" value="Chromosome"/>
</dbReference>
<evidence type="ECO:0000313" key="3">
    <source>
        <dbReference type="Proteomes" id="UP000317648"/>
    </source>
</evidence>
<dbReference type="RefSeq" id="WP_145055479.1">
    <property type="nucleotide sequence ID" value="NZ_CP036433.1"/>
</dbReference>
<evidence type="ECO:0000256" key="1">
    <source>
        <dbReference type="SAM" id="Phobius"/>
    </source>
</evidence>